<proteinExistence type="predicted"/>
<evidence type="ECO:0000256" key="3">
    <source>
        <dbReference type="ARBA" id="ARBA00022553"/>
    </source>
</evidence>
<name>A0A168FHG1_9MICO</name>
<dbReference type="CDD" id="cd16917">
    <property type="entry name" value="HATPase_UhpB-NarQ-NarX-like"/>
    <property type="match status" value="1"/>
</dbReference>
<dbReference type="GO" id="GO:0016020">
    <property type="term" value="C:membrane"/>
    <property type="evidence" value="ECO:0007669"/>
    <property type="project" value="InterPro"/>
</dbReference>
<keyword evidence="10" id="KW-1133">Transmembrane helix</keyword>
<dbReference type="PATRIC" id="fig|1300344.3.peg.2245"/>
<dbReference type="InterPro" id="IPR036890">
    <property type="entry name" value="HATPase_C_sf"/>
</dbReference>
<dbReference type="PANTHER" id="PTHR24421:SF10">
    <property type="entry name" value="NITRATE_NITRITE SENSOR PROTEIN NARQ"/>
    <property type="match status" value="1"/>
</dbReference>
<dbReference type="Proteomes" id="UP000076794">
    <property type="component" value="Chromosome"/>
</dbReference>
<evidence type="ECO:0000256" key="2">
    <source>
        <dbReference type="ARBA" id="ARBA00012438"/>
    </source>
</evidence>
<keyword evidence="3" id="KW-0597">Phosphoprotein</keyword>
<dbReference type="GO" id="GO:0005524">
    <property type="term" value="F:ATP binding"/>
    <property type="evidence" value="ECO:0007669"/>
    <property type="project" value="UniProtKB-KW"/>
</dbReference>
<evidence type="ECO:0000256" key="7">
    <source>
        <dbReference type="ARBA" id="ARBA00022840"/>
    </source>
</evidence>
<keyword evidence="10" id="KW-0812">Transmembrane</keyword>
<feature type="transmembrane region" description="Helical" evidence="10">
    <location>
        <begin position="150"/>
        <end position="172"/>
    </location>
</feature>
<keyword evidence="14" id="KW-1185">Reference proteome</keyword>
<dbReference type="STRING" id="1300344.I598_2236"/>
<evidence type="ECO:0000256" key="10">
    <source>
        <dbReference type="SAM" id="Phobius"/>
    </source>
</evidence>
<comment type="catalytic activity">
    <reaction evidence="1">
        <text>ATP + protein L-histidine = ADP + protein N-phospho-L-histidine.</text>
        <dbReference type="EC" id="2.7.13.3"/>
    </reaction>
</comment>
<dbReference type="InterPro" id="IPR011712">
    <property type="entry name" value="Sig_transdc_His_kin_sub3_dim/P"/>
</dbReference>
<dbReference type="Gene3D" id="3.30.565.10">
    <property type="entry name" value="Histidine kinase-like ATPase, C-terminal domain"/>
    <property type="match status" value="1"/>
</dbReference>
<dbReference type="Gene3D" id="1.20.5.1930">
    <property type="match status" value="1"/>
</dbReference>
<evidence type="ECO:0000256" key="5">
    <source>
        <dbReference type="ARBA" id="ARBA00022741"/>
    </source>
</evidence>
<dbReference type="OrthoDB" id="227596at2"/>
<feature type="transmembrane region" description="Helical" evidence="10">
    <location>
        <begin position="81"/>
        <end position="102"/>
    </location>
</feature>
<dbReference type="KEGG" id="ido:I598_2236"/>
<feature type="transmembrane region" description="Helical" evidence="10">
    <location>
        <begin position="28"/>
        <end position="50"/>
    </location>
</feature>
<keyword evidence="8" id="KW-0902">Two-component regulatory system</keyword>
<organism evidence="13 14">
    <name type="scientific">Isoptericola dokdonensis DS-3</name>
    <dbReference type="NCBI Taxonomy" id="1300344"/>
    <lineage>
        <taxon>Bacteria</taxon>
        <taxon>Bacillati</taxon>
        <taxon>Actinomycetota</taxon>
        <taxon>Actinomycetes</taxon>
        <taxon>Micrococcales</taxon>
        <taxon>Promicromonosporaceae</taxon>
        <taxon>Isoptericola</taxon>
    </lineage>
</organism>
<evidence type="ECO:0000259" key="12">
    <source>
        <dbReference type="Pfam" id="PF07730"/>
    </source>
</evidence>
<evidence type="ECO:0000259" key="11">
    <source>
        <dbReference type="Pfam" id="PF02518"/>
    </source>
</evidence>
<evidence type="ECO:0000256" key="8">
    <source>
        <dbReference type="ARBA" id="ARBA00023012"/>
    </source>
</evidence>
<evidence type="ECO:0000256" key="6">
    <source>
        <dbReference type="ARBA" id="ARBA00022777"/>
    </source>
</evidence>
<dbReference type="SUPFAM" id="SSF55874">
    <property type="entry name" value="ATPase domain of HSP90 chaperone/DNA topoisomerase II/histidine kinase"/>
    <property type="match status" value="1"/>
</dbReference>
<evidence type="ECO:0000256" key="9">
    <source>
        <dbReference type="SAM" id="MobiDB-lite"/>
    </source>
</evidence>
<feature type="region of interest" description="Disordered" evidence="9">
    <location>
        <begin position="1"/>
        <end position="25"/>
    </location>
</feature>
<sequence>MPAQAPSDDPDPRGPAAASRTSRRRSDVVLAVATTAGVTVAGVLVPGGTADGGDPARAAASALVAVVVGALVLLRRRAPSTMLALTAVVTVAAAVADVPAAASALPTVTALAAAAAGGRARAAAGTGTLVVLALTVDRAVLDAEGAAMALPVPAAAVLDTALVVAAVAVGVATHLRGRLRALATEAAEPGPAVPQEGGSRHREHLRIAHDLHDVVAHHLSMVALHSGVASAAVGRDDDAARTALRHVTEATSVTLHELRATTLVLRAGTDPGTGPTAGSRGVLPAATGPAGLSSLVEPVRAAGVDVVTRVEVPAASIDASVDAAAYRIVQEALATVVRHGAARRAVVRLTTSDGRLRITVSDDGRGAAADRAGADPGMVAVRERALALGGSLTVRDVPAGGLTVVADLPARLREAPRPTSVAATP</sequence>
<reference evidence="13 14" key="1">
    <citation type="submission" date="2016-01" db="EMBL/GenBank/DDBJ databases">
        <title>Complete genome sequence of a soil Actinobacterium, Isoptericola dokdonensis DS-3.</title>
        <authorList>
            <person name="Kwon S.-K."/>
            <person name="Kim J.F."/>
        </authorList>
    </citation>
    <scope>NUCLEOTIDE SEQUENCE [LARGE SCALE GENOMIC DNA]</scope>
    <source>
        <strain evidence="13 14">DS-3</strain>
    </source>
</reference>
<dbReference type="Pfam" id="PF02518">
    <property type="entry name" value="HATPase_c"/>
    <property type="match status" value="1"/>
</dbReference>
<keyword evidence="7" id="KW-0067">ATP-binding</keyword>
<dbReference type="AlphaFoldDB" id="A0A168FHG1"/>
<keyword evidence="10" id="KW-0472">Membrane</keyword>
<dbReference type="GO" id="GO:0046983">
    <property type="term" value="F:protein dimerization activity"/>
    <property type="evidence" value="ECO:0007669"/>
    <property type="project" value="InterPro"/>
</dbReference>
<feature type="domain" description="Signal transduction histidine kinase subgroup 3 dimerisation and phosphoacceptor" evidence="12">
    <location>
        <begin position="204"/>
        <end position="268"/>
    </location>
</feature>
<dbReference type="RefSeq" id="WP_068203011.1">
    <property type="nucleotide sequence ID" value="NZ_CP014209.1"/>
</dbReference>
<keyword evidence="6 13" id="KW-0418">Kinase</keyword>
<dbReference type="Pfam" id="PF07730">
    <property type="entry name" value="HisKA_3"/>
    <property type="match status" value="1"/>
</dbReference>
<feature type="domain" description="Histidine kinase/HSP90-like ATPase" evidence="11">
    <location>
        <begin position="324"/>
        <end position="410"/>
    </location>
</feature>
<accession>A0A168FHG1</accession>
<evidence type="ECO:0000313" key="14">
    <source>
        <dbReference type="Proteomes" id="UP000076794"/>
    </source>
</evidence>
<protein>
    <recommendedName>
        <fullName evidence="2">histidine kinase</fullName>
        <ecNumber evidence="2">2.7.13.3</ecNumber>
    </recommendedName>
</protein>
<dbReference type="GO" id="GO:0000155">
    <property type="term" value="F:phosphorelay sensor kinase activity"/>
    <property type="evidence" value="ECO:0007669"/>
    <property type="project" value="InterPro"/>
</dbReference>
<keyword evidence="5" id="KW-0547">Nucleotide-binding</keyword>
<dbReference type="InterPro" id="IPR050482">
    <property type="entry name" value="Sensor_HK_TwoCompSys"/>
</dbReference>
<dbReference type="EMBL" id="CP014209">
    <property type="protein sequence ID" value="ANC31776.1"/>
    <property type="molecule type" value="Genomic_DNA"/>
</dbReference>
<dbReference type="EC" id="2.7.13.3" evidence="2"/>
<evidence type="ECO:0000313" key="13">
    <source>
        <dbReference type="EMBL" id="ANC31776.1"/>
    </source>
</evidence>
<dbReference type="PANTHER" id="PTHR24421">
    <property type="entry name" value="NITRATE/NITRITE SENSOR PROTEIN NARX-RELATED"/>
    <property type="match status" value="1"/>
</dbReference>
<dbReference type="InterPro" id="IPR003594">
    <property type="entry name" value="HATPase_dom"/>
</dbReference>
<evidence type="ECO:0000256" key="1">
    <source>
        <dbReference type="ARBA" id="ARBA00000085"/>
    </source>
</evidence>
<gene>
    <name evidence="13" type="primary">liaS_4</name>
    <name evidence="13" type="ORF">I598_2236</name>
</gene>
<evidence type="ECO:0000256" key="4">
    <source>
        <dbReference type="ARBA" id="ARBA00022679"/>
    </source>
</evidence>
<keyword evidence="4 13" id="KW-0808">Transferase</keyword>
<feature type="transmembrane region" description="Helical" evidence="10">
    <location>
        <begin position="56"/>
        <end position="74"/>
    </location>
</feature>